<reference evidence="2 3" key="1">
    <citation type="submission" date="2014-06" db="EMBL/GenBank/DDBJ databases">
        <title>Evolutionary Origins and Diversification of the Mycorrhizal Mutualists.</title>
        <authorList>
            <consortium name="DOE Joint Genome Institute"/>
            <consortium name="Mycorrhizal Genomics Consortium"/>
            <person name="Kohler A."/>
            <person name="Kuo A."/>
            <person name="Nagy L.G."/>
            <person name="Floudas D."/>
            <person name="Copeland A."/>
            <person name="Barry K.W."/>
            <person name="Cichocki N."/>
            <person name="Veneault-Fourrey C."/>
            <person name="LaButti K."/>
            <person name="Lindquist E.A."/>
            <person name="Lipzen A."/>
            <person name="Lundell T."/>
            <person name="Morin E."/>
            <person name="Murat C."/>
            <person name="Riley R."/>
            <person name="Ohm R."/>
            <person name="Sun H."/>
            <person name="Tunlid A."/>
            <person name="Henrissat B."/>
            <person name="Grigoriev I.V."/>
            <person name="Hibbett D.S."/>
            <person name="Martin F."/>
        </authorList>
    </citation>
    <scope>NUCLEOTIDE SEQUENCE [LARGE SCALE GENOMIC DNA]</scope>
    <source>
        <strain evidence="2 3">SS14</strain>
    </source>
</reference>
<dbReference type="HOGENOM" id="CLU_1541076_0_0_1"/>
<keyword evidence="1" id="KW-1133">Transmembrane helix</keyword>
<evidence type="ECO:0000313" key="3">
    <source>
        <dbReference type="Proteomes" id="UP000054279"/>
    </source>
</evidence>
<gene>
    <name evidence="2" type="ORF">M422DRAFT_264127</name>
</gene>
<name>A0A0C9V8R4_SPHS4</name>
<dbReference type="Proteomes" id="UP000054279">
    <property type="component" value="Unassembled WGS sequence"/>
</dbReference>
<feature type="transmembrane region" description="Helical" evidence="1">
    <location>
        <begin position="33"/>
        <end position="51"/>
    </location>
</feature>
<protein>
    <submittedName>
        <fullName evidence="2">Uncharacterized protein</fullName>
    </submittedName>
</protein>
<dbReference type="EMBL" id="KN837207">
    <property type="protein sequence ID" value="KIJ33835.1"/>
    <property type="molecule type" value="Genomic_DNA"/>
</dbReference>
<keyword evidence="1" id="KW-0472">Membrane</keyword>
<evidence type="ECO:0000256" key="1">
    <source>
        <dbReference type="SAM" id="Phobius"/>
    </source>
</evidence>
<keyword evidence="3" id="KW-1185">Reference proteome</keyword>
<proteinExistence type="predicted"/>
<feature type="transmembrane region" description="Helical" evidence="1">
    <location>
        <begin position="71"/>
        <end position="93"/>
    </location>
</feature>
<keyword evidence="1" id="KW-0812">Transmembrane</keyword>
<evidence type="ECO:0000313" key="2">
    <source>
        <dbReference type="EMBL" id="KIJ33835.1"/>
    </source>
</evidence>
<accession>A0A0C9V8R4</accession>
<sequence>MVEVKIELIKIEFVGDVGGVKTKGQDYNVGGNLYFISLSLVKFINVILIALTLKTFENQLGVDSFPWTGDYIGSINVQLTSIITSIIVSHLFLDLGEAAHYSHKSYDNPSAVTATIGEWFNFNQSESGQSDPNIQPGCHTRENRFIGQRTLQGMMGYEDFAVDLQHFDDGTLIQ</sequence>
<organism evidence="2 3">
    <name type="scientific">Sphaerobolus stellatus (strain SS14)</name>
    <dbReference type="NCBI Taxonomy" id="990650"/>
    <lineage>
        <taxon>Eukaryota</taxon>
        <taxon>Fungi</taxon>
        <taxon>Dikarya</taxon>
        <taxon>Basidiomycota</taxon>
        <taxon>Agaricomycotina</taxon>
        <taxon>Agaricomycetes</taxon>
        <taxon>Phallomycetidae</taxon>
        <taxon>Geastrales</taxon>
        <taxon>Sphaerobolaceae</taxon>
        <taxon>Sphaerobolus</taxon>
    </lineage>
</organism>
<dbReference type="AlphaFoldDB" id="A0A0C9V8R4"/>